<dbReference type="RefSeq" id="WP_322134702.1">
    <property type="nucleotide sequence ID" value="NZ_CP085036.1"/>
</dbReference>
<name>A0ABT6KTB0_9MICO</name>
<dbReference type="InterPro" id="IPR052704">
    <property type="entry name" value="ECF_Sigma-70_Domain"/>
</dbReference>
<keyword evidence="2" id="KW-1185">Reference proteome</keyword>
<dbReference type="SUPFAM" id="SSF54427">
    <property type="entry name" value="NTF2-like"/>
    <property type="match status" value="1"/>
</dbReference>
<dbReference type="PANTHER" id="PTHR30173">
    <property type="entry name" value="SIGMA 19 FACTOR"/>
    <property type="match status" value="1"/>
</dbReference>
<dbReference type="PANTHER" id="PTHR30173:SF43">
    <property type="entry name" value="ECF RNA POLYMERASE SIGMA FACTOR SIGI-RELATED"/>
    <property type="match status" value="1"/>
</dbReference>
<protein>
    <recommendedName>
        <fullName evidence="3">SnoaL-like domain-containing protein</fullName>
    </recommendedName>
</protein>
<evidence type="ECO:0008006" key="3">
    <source>
        <dbReference type="Google" id="ProtNLM"/>
    </source>
</evidence>
<gene>
    <name evidence="1" type="ORF">M2152_002606</name>
</gene>
<accession>A0ABT6KTB0</accession>
<organism evidence="1 2">
    <name type="scientific">Antiquaquibacter oligotrophicus</name>
    <dbReference type="NCBI Taxonomy" id="2880260"/>
    <lineage>
        <taxon>Bacteria</taxon>
        <taxon>Bacillati</taxon>
        <taxon>Actinomycetota</taxon>
        <taxon>Actinomycetes</taxon>
        <taxon>Micrococcales</taxon>
        <taxon>Microbacteriaceae</taxon>
        <taxon>Antiquaquibacter</taxon>
    </lineage>
</organism>
<comment type="caution">
    <text evidence="1">The sequence shown here is derived from an EMBL/GenBank/DDBJ whole genome shotgun (WGS) entry which is preliminary data.</text>
</comment>
<proteinExistence type="predicted"/>
<evidence type="ECO:0000313" key="2">
    <source>
        <dbReference type="Proteomes" id="UP001160142"/>
    </source>
</evidence>
<evidence type="ECO:0000313" key="1">
    <source>
        <dbReference type="EMBL" id="MDH6182424.1"/>
    </source>
</evidence>
<sequence>MNADPSREAIVHRLRLACELTDAASLTSLLAPDVAALVDSGGDIPAPTRPLHGTDAVTAALLELCGGASVTEQWVNAAPAVVVRRGVRVVAVVSVEVRESLVRRVWVTRSPQKLQRWNG</sequence>
<reference evidence="1 2" key="1">
    <citation type="submission" date="2023-04" db="EMBL/GenBank/DDBJ databases">
        <title>Genome Encyclopedia of Bacteria and Archaea VI: Functional Genomics of Type Strains.</title>
        <authorList>
            <person name="Whitman W."/>
        </authorList>
    </citation>
    <scope>NUCLEOTIDE SEQUENCE [LARGE SCALE GENOMIC DNA]</scope>
    <source>
        <strain evidence="1 2">SG_E_30_P1</strain>
    </source>
</reference>
<dbReference type="EMBL" id="JARXVQ010000001">
    <property type="protein sequence ID" value="MDH6182424.1"/>
    <property type="molecule type" value="Genomic_DNA"/>
</dbReference>
<dbReference type="InterPro" id="IPR032710">
    <property type="entry name" value="NTF2-like_dom_sf"/>
</dbReference>
<dbReference type="Proteomes" id="UP001160142">
    <property type="component" value="Unassembled WGS sequence"/>
</dbReference>